<dbReference type="AlphaFoldDB" id="A0A0E0NVX0"/>
<dbReference type="Pfam" id="PF00646">
    <property type="entry name" value="F-box"/>
    <property type="match status" value="1"/>
</dbReference>
<dbReference type="EnsemblPlants" id="ORUFI03G20340.1">
    <property type="protein sequence ID" value="ORUFI03G20340.1"/>
    <property type="gene ID" value="ORUFI03G20340"/>
</dbReference>
<name>A0A0E0NVX0_ORYRU</name>
<evidence type="ECO:0000259" key="2">
    <source>
        <dbReference type="SMART" id="SM00256"/>
    </source>
</evidence>
<dbReference type="SUPFAM" id="SSF81383">
    <property type="entry name" value="F-box domain"/>
    <property type="match status" value="1"/>
</dbReference>
<dbReference type="HOGENOM" id="CLU_878219_0_0_1"/>
<proteinExistence type="predicted"/>
<feature type="compositionally biased region" description="Basic and acidic residues" evidence="1">
    <location>
        <begin position="238"/>
        <end position="248"/>
    </location>
</feature>
<evidence type="ECO:0000313" key="4">
    <source>
        <dbReference type="Proteomes" id="UP000008022"/>
    </source>
</evidence>
<protein>
    <recommendedName>
        <fullName evidence="2">F-box domain-containing protein</fullName>
    </recommendedName>
</protein>
<feature type="region of interest" description="Disordered" evidence="1">
    <location>
        <begin position="225"/>
        <end position="248"/>
    </location>
</feature>
<dbReference type="CDD" id="cd09917">
    <property type="entry name" value="F-box_SF"/>
    <property type="match status" value="1"/>
</dbReference>
<keyword evidence="4" id="KW-1185">Reference proteome</keyword>
<evidence type="ECO:0000256" key="1">
    <source>
        <dbReference type="SAM" id="MobiDB-lite"/>
    </source>
</evidence>
<evidence type="ECO:0000313" key="3">
    <source>
        <dbReference type="EnsemblPlants" id="ORUFI03G20340.1"/>
    </source>
</evidence>
<dbReference type="Proteomes" id="UP000008022">
    <property type="component" value="Unassembled WGS sequence"/>
</dbReference>
<sequence length="317" mass="35830">MELLCDDLLDSILLRLDSPVCLIRAASVCKRWRRVVAADDAAGFLRRIRSLHRPTVYGHYSTGHEDSIEAYFHSCRRPVPFFLPSSPASVSTGFHDFLRSYCEILDSCGTLLLLRRLNFTYKGITVYEPLTRRCRVIDDPPAPWNGKQYRDWGAYLLGGADGVTMSSFRVVCTFYDLREHRPRHRSVDLRPQRRRRLAVQDGRGGREAATGQLRGARGRLDLLGDQRRQGARPRRGHHGDVKLRVPGHGDVELFPAPRQMGHHSRALRVVDCGGGAARIVCLAGRNVEVFARLLGDGEWAPEKSVRLPEDTREKTNV</sequence>
<dbReference type="PANTHER" id="PTHR33207">
    <property type="entry name" value="F-BOX DOMAIN CONTAINING PROTEIN-RELATED"/>
    <property type="match status" value="1"/>
</dbReference>
<reference evidence="4" key="1">
    <citation type="submission" date="2013-06" db="EMBL/GenBank/DDBJ databases">
        <authorList>
            <person name="Zhao Q."/>
        </authorList>
    </citation>
    <scope>NUCLEOTIDE SEQUENCE</scope>
    <source>
        <strain evidence="4">cv. W1943</strain>
    </source>
</reference>
<accession>A0A0E0NVX0</accession>
<dbReference type="SMART" id="SM00256">
    <property type="entry name" value="FBOX"/>
    <property type="match status" value="1"/>
</dbReference>
<dbReference type="InterPro" id="IPR036047">
    <property type="entry name" value="F-box-like_dom_sf"/>
</dbReference>
<feature type="domain" description="F-box" evidence="2">
    <location>
        <begin position="4"/>
        <end position="46"/>
    </location>
</feature>
<dbReference type="Gramene" id="ORUFI03G20340.1">
    <property type="protein sequence ID" value="ORUFI03G20340.1"/>
    <property type="gene ID" value="ORUFI03G20340"/>
</dbReference>
<organism evidence="3 4">
    <name type="scientific">Oryza rufipogon</name>
    <name type="common">Brownbeard rice</name>
    <name type="synonym">Asian wild rice</name>
    <dbReference type="NCBI Taxonomy" id="4529"/>
    <lineage>
        <taxon>Eukaryota</taxon>
        <taxon>Viridiplantae</taxon>
        <taxon>Streptophyta</taxon>
        <taxon>Embryophyta</taxon>
        <taxon>Tracheophyta</taxon>
        <taxon>Spermatophyta</taxon>
        <taxon>Magnoliopsida</taxon>
        <taxon>Liliopsida</taxon>
        <taxon>Poales</taxon>
        <taxon>Poaceae</taxon>
        <taxon>BOP clade</taxon>
        <taxon>Oryzoideae</taxon>
        <taxon>Oryzeae</taxon>
        <taxon>Oryzinae</taxon>
        <taxon>Oryza</taxon>
    </lineage>
</organism>
<dbReference type="InterPro" id="IPR001810">
    <property type="entry name" value="F-box_dom"/>
</dbReference>
<reference evidence="3" key="2">
    <citation type="submission" date="2015-06" db="UniProtKB">
        <authorList>
            <consortium name="EnsemblPlants"/>
        </authorList>
    </citation>
    <scope>IDENTIFICATION</scope>
</reference>
<dbReference type="Gene3D" id="1.20.1280.50">
    <property type="match status" value="1"/>
</dbReference>